<organism evidence="2 3">
    <name type="scientific">Rhodocollybia butyracea</name>
    <dbReference type="NCBI Taxonomy" id="206335"/>
    <lineage>
        <taxon>Eukaryota</taxon>
        <taxon>Fungi</taxon>
        <taxon>Dikarya</taxon>
        <taxon>Basidiomycota</taxon>
        <taxon>Agaricomycotina</taxon>
        <taxon>Agaricomycetes</taxon>
        <taxon>Agaricomycetidae</taxon>
        <taxon>Agaricales</taxon>
        <taxon>Marasmiineae</taxon>
        <taxon>Omphalotaceae</taxon>
        <taxon>Rhodocollybia</taxon>
    </lineage>
</organism>
<keyword evidence="3" id="KW-1185">Reference proteome</keyword>
<proteinExistence type="predicted"/>
<comment type="caution">
    <text evidence="2">The sequence shown here is derived from an EMBL/GenBank/DDBJ whole genome shotgun (WGS) entry which is preliminary data.</text>
</comment>
<evidence type="ECO:0008006" key="4">
    <source>
        <dbReference type="Google" id="ProtNLM"/>
    </source>
</evidence>
<feature type="region of interest" description="Disordered" evidence="1">
    <location>
        <begin position="1"/>
        <end position="46"/>
    </location>
</feature>
<feature type="compositionally biased region" description="Basic and acidic residues" evidence="1">
    <location>
        <begin position="222"/>
        <end position="240"/>
    </location>
</feature>
<evidence type="ECO:0000313" key="2">
    <source>
        <dbReference type="EMBL" id="KAF9076013.1"/>
    </source>
</evidence>
<gene>
    <name evidence="2" type="ORF">BDP27DRAFT_1313771</name>
</gene>
<feature type="compositionally biased region" description="Polar residues" evidence="1">
    <location>
        <begin position="179"/>
        <end position="196"/>
    </location>
</feature>
<dbReference type="AlphaFoldDB" id="A0A9P5Q5W5"/>
<dbReference type="OrthoDB" id="248233at2759"/>
<feature type="region of interest" description="Disordered" evidence="1">
    <location>
        <begin position="151"/>
        <end position="240"/>
    </location>
</feature>
<reference evidence="2" key="1">
    <citation type="submission" date="2020-11" db="EMBL/GenBank/DDBJ databases">
        <authorList>
            <consortium name="DOE Joint Genome Institute"/>
            <person name="Ahrendt S."/>
            <person name="Riley R."/>
            <person name="Andreopoulos W."/>
            <person name="Labutti K."/>
            <person name="Pangilinan J."/>
            <person name="Ruiz-Duenas F.J."/>
            <person name="Barrasa J.M."/>
            <person name="Sanchez-Garcia M."/>
            <person name="Camarero S."/>
            <person name="Miyauchi S."/>
            <person name="Serrano A."/>
            <person name="Linde D."/>
            <person name="Babiker R."/>
            <person name="Drula E."/>
            <person name="Ayuso-Fernandez I."/>
            <person name="Pacheco R."/>
            <person name="Padilla G."/>
            <person name="Ferreira P."/>
            <person name="Barriuso J."/>
            <person name="Kellner H."/>
            <person name="Castanera R."/>
            <person name="Alfaro M."/>
            <person name="Ramirez L."/>
            <person name="Pisabarro A.G."/>
            <person name="Kuo A."/>
            <person name="Tritt A."/>
            <person name="Lipzen A."/>
            <person name="He G."/>
            <person name="Yan M."/>
            <person name="Ng V."/>
            <person name="Cullen D."/>
            <person name="Martin F."/>
            <person name="Rosso M.-N."/>
            <person name="Henrissat B."/>
            <person name="Hibbett D."/>
            <person name="Martinez A.T."/>
            <person name="Grigoriev I.V."/>
        </authorList>
    </citation>
    <scope>NUCLEOTIDE SEQUENCE</scope>
    <source>
        <strain evidence="2">AH 40177</strain>
    </source>
</reference>
<name>A0A9P5Q5W5_9AGAR</name>
<sequence>MFGEDESESPRVPSPWDELISLPPSPYSRNSPSPDPYGGLQALPTLPPESDSGSIEYKLHLLHPPDSPRFTRLVTQLKWRLLEGGGQAFYELGVADSGVLIGLNRTEMDETLHVLSRMAEQLTAKVVVVKEIEVVEKLEISISSVFKPRPTASWRNSLTDSNSKDSKKREKTYKTKLKQQSGSTTVTDAPVSSAQYPKSCGGKTHSNHPTHSIHTSHRSSRRRNEGRRQARDRRRAERTEKRNLALVEAMEMDGTAKTLVSAFEALHVAVDEPCELPGLKIPSNDDSVIPPISTTITTTITSGPGDLAFEGSSRPIAAGSLTSILNPDLTLEADGNLRDGRSRNCTTGNEGVECIDDIDHSDHKRFIVEALVIRELSSEEAFLDFGFMDGKAEGEGDGYR</sequence>
<evidence type="ECO:0000256" key="1">
    <source>
        <dbReference type="SAM" id="MobiDB-lite"/>
    </source>
</evidence>
<evidence type="ECO:0000313" key="3">
    <source>
        <dbReference type="Proteomes" id="UP000772434"/>
    </source>
</evidence>
<dbReference type="Proteomes" id="UP000772434">
    <property type="component" value="Unassembled WGS sequence"/>
</dbReference>
<dbReference type="EMBL" id="JADNRY010000007">
    <property type="protein sequence ID" value="KAF9076013.1"/>
    <property type="molecule type" value="Genomic_DNA"/>
</dbReference>
<accession>A0A9P5Q5W5</accession>
<protein>
    <recommendedName>
        <fullName evidence="4">GTP-binding protein 2</fullName>
    </recommendedName>
</protein>